<dbReference type="Proteomes" id="UP000003294">
    <property type="component" value="Unassembled WGS sequence"/>
</dbReference>
<proteinExistence type="predicted"/>
<dbReference type="AlphaFoldDB" id="D0W3K2"/>
<evidence type="ECO:0000313" key="2">
    <source>
        <dbReference type="Proteomes" id="UP000003294"/>
    </source>
</evidence>
<protein>
    <submittedName>
        <fullName evidence="1">Uncharacterized protein</fullName>
    </submittedName>
</protein>
<evidence type="ECO:0000313" key="1">
    <source>
        <dbReference type="EMBL" id="EEZ71657.1"/>
    </source>
</evidence>
<accession>D0W3K2</accession>
<dbReference type="STRING" id="546262.NEICINOT_04242"/>
<reference evidence="1 2" key="1">
    <citation type="submission" date="2009-10" db="EMBL/GenBank/DDBJ databases">
        <authorList>
            <person name="Weinstock G."/>
            <person name="Sodergren E."/>
            <person name="Clifton S."/>
            <person name="Fulton L."/>
            <person name="Fulton B."/>
            <person name="Courtney L."/>
            <person name="Fronick C."/>
            <person name="Harrison M."/>
            <person name="Strong C."/>
            <person name="Farmer C."/>
            <person name="Delahaunty K."/>
            <person name="Markovic C."/>
            <person name="Hall O."/>
            <person name="Minx P."/>
            <person name="Tomlinson C."/>
            <person name="Mitreva M."/>
            <person name="Nelson J."/>
            <person name="Hou S."/>
            <person name="Wollam A."/>
            <person name="Pepin K.H."/>
            <person name="Johnson M."/>
            <person name="Bhonagiri V."/>
            <person name="Nash W.E."/>
            <person name="Warren W."/>
            <person name="Chinwalla A."/>
            <person name="Mardis E.R."/>
            <person name="Wilson R.K."/>
        </authorList>
    </citation>
    <scope>NUCLEOTIDE SEQUENCE [LARGE SCALE GENOMIC DNA]</scope>
    <source>
        <strain evidence="1 2">ATCC 14685</strain>
    </source>
</reference>
<gene>
    <name evidence="1" type="ORF">NEICINOT_04242</name>
</gene>
<sequence>MRITLNRAVKSAIMHNNICRNNPPFSRARIVTAAFGNLFKIRQEKP</sequence>
<name>D0W3K2_NEICI</name>
<dbReference type="EMBL" id="ACDY02000006">
    <property type="protein sequence ID" value="EEZ71657.1"/>
    <property type="molecule type" value="Genomic_DNA"/>
</dbReference>
<organism evidence="1 2">
    <name type="scientific">Neisseria cinerea ATCC 14685</name>
    <dbReference type="NCBI Taxonomy" id="546262"/>
    <lineage>
        <taxon>Bacteria</taxon>
        <taxon>Pseudomonadati</taxon>
        <taxon>Pseudomonadota</taxon>
        <taxon>Betaproteobacteria</taxon>
        <taxon>Neisseriales</taxon>
        <taxon>Neisseriaceae</taxon>
        <taxon>Neisseria</taxon>
    </lineage>
</organism>
<comment type="caution">
    <text evidence="1">The sequence shown here is derived from an EMBL/GenBank/DDBJ whole genome shotgun (WGS) entry which is preliminary data.</text>
</comment>